<sequence>MLEAKDYHYKYMELLNTYVEAKNELFRYHALAFAYNYPTMSGTQRMRGHYTDDNTVFFNPDTLEYSSIGLDKLMLTNIHEPDNPEILKRKF</sequence>
<dbReference type="RefSeq" id="WP_296951200.1">
    <property type="nucleotide sequence ID" value="NZ_LT599021.1"/>
</dbReference>
<dbReference type="AlphaFoldDB" id="A0A212K488"/>
<reference evidence="1" key="1">
    <citation type="submission" date="2016-04" db="EMBL/GenBank/DDBJ databases">
        <authorList>
            <person name="Evans L.H."/>
            <person name="Alamgir A."/>
            <person name="Owens N."/>
            <person name="Weber N.D."/>
            <person name="Virtaneva K."/>
            <person name="Barbian K."/>
            <person name="Babar A."/>
            <person name="Rosenke K."/>
        </authorList>
    </citation>
    <scope>NUCLEOTIDE SEQUENCE</scope>
    <source>
        <strain evidence="1">86-2</strain>
    </source>
</reference>
<proteinExistence type="predicted"/>
<dbReference type="EMBL" id="FLUL01000001">
    <property type="protein sequence ID" value="SBW06452.1"/>
    <property type="molecule type" value="Genomic_DNA"/>
</dbReference>
<accession>A0A212K488</accession>
<name>A0A212K488_9BACT</name>
<gene>
    <name evidence="1" type="ORF">KL86DYS2_12976</name>
</gene>
<organism evidence="1">
    <name type="scientific">uncultured Dysgonomonas sp</name>
    <dbReference type="NCBI Taxonomy" id="206096"/>
    <lineage>
        <taxon>Bacteria</taxon>
        <taxon>Pseudomonadati</taxon>
        <taxon>Bacteroidota</taxon>
        <taxon>Bacteroidia</taxon>
        <taxon>Bacteroidales</taxon>
        <taxon>Dysgonomonadaceae</taxon>
        <taxon>Dysgonomonas</taxon>
        <taxon>environmental samples</taxon>
    </lineage>
</organism>
<evidence type="ECO:0000313" key="1">
    <source>
        <dbReference type="EMBL" id="SBW06452.1"/>
    </source>
</evidence>
<protein>
    <submittedName>
        <fullName evidence="1">Uncharacterized protein</fullName>
    </submittedName>
</protein>